<dbReference type="CDD" id="cd01948">
    <property type="entry name" value="EAL"/>
    <property type="match status" value="1"/>
</dbReference>
<reference evidence="3 4" key="1">
    <citation type="journal article" date="2014" name="BMC Genomics">
        <title>Comparison of environmental and isolate Sulfobacillus genomes reveals diverse carbon, sulfur, nitrogen, and hydrogen metabolisms.</title>
        <authorList>
            <person name="Justice N.B."/>
            <person name="Norman A."/>
            <person name="Brown C.T."/>
            <person name="Singh A."/>
            <person name="Thomas B.C."/>
            <person name="Banfield J.F."/>
        </authorList>
    </citation>
    <scope>NUCLEOTIDE SEQUENCE [LARGE SCALE GENOMIC DNA]</scope>
    <source>
        <strain evidence="3">AMDSBA1</strain>
    </source>
</reference>
<dbReference type="PROSITE" id="PS50887">
    <property type="entry name" value="GGDEF"/>
    <property type="match status" value="1"/>
</dbReference>
<dbReference type="PANTHER" id="PTHR33121">
    <property type="entry name" value="CYCLIC DI-GMP PHOSPHODIESTERASE PDEF"/>
    <property type="match status" value="1"/>
</dbReference>
<feature type="domain" description="GGDEF" evidence="2">
    <location>
        <begin position="192"/>
        <end position="329"/>
    </location>
</feature>
<dbReference type="EMBL" id="PXYT01000023">
    <property type="protein sequence ID" value="PSR27890.1"/>
    <property type="molecule type" value="Genomic_DNA"/>
</dbReference>
<evidence type="ECO:0000313" key="4">
    <source>
        <dbReference type="Proteomes" id="UP000242699"/>
    </source>
</evidence>
<dbReference type="SMART" id="SM00052">
    <property type="entry name" value="EAL"/>
    <property type="match status" value="1"/>
</dbReference>
<feature type="domain" description="EAL" evidence="1">
    <location>
        <begin position="331"/>
        <end position="582"/>
    </location>
</feature>
<evidence type="ECO:0000313" key="3">
    <source>
        <dbReference type="EMBL" id="PSR27890.1"/>
    </source>
</evidence>
<evidence type="ECO:0008006" key="5">
    <source>
        <dbReference type="Google" id="ProtNLM"/>
    </source>
</evidence>
<dbReference type="InterPro" id="IPR035919">
    <property type="entry name" value="EAL_sf"/>
</dbReference>
<dbReference type="InterPro" id="IPR029787">
    <property type="entry name" value="Nucleotide_cyclase"/>
</dbReference>
<dbReference type="PANTHER" id="PTHR33121:SF79">
    <property type="entry name" value="CYCLIC DI-GMP PHOSPHODIESTERASE PDED-RELATED"/>
    <property type="match status" value="1"/>
</dbReference>
<dbReference type="Proteomes" id="UP000242699">
    <property type="component" value="Unassembled WGS sequence"/>
</dbReference>
<dbReference type="NCBIfam" id="TIGR00254">
    <property type="entry name" value="GGDEF"/>
    <property type="match status" value="1"/>
</dbReference>
<protein>
    <recommendedName>
        <fullName evidence="5">Diguanylate cyclase</fullName>
    </recommendedName>
</protein>
<dbReference type="SUPFAM" id="SSF55073">
    <property type="entry name" value="Nucleotide cyclase"/>
    <property type="match status" value="1"/>
</dbReference>
<accession>A0A2T2X076</accession>
<dbReference type="Gene3D" id="3.20.20.450">
    <property type="entry name" value="EAL domain"/>
    <property type="match status" value="1"/>
</dbReference>
<dbReference type="AlphaFoldDB" id="A0A2T2X076"/>
<dbReference type="SMART" id="SM00267">
    <property type="entry name" value="GGDEF"/>
    <property type="match status" value="1"/>
</dbReference>
<dbReference type="GO" id="GO:0071111">
    <property type="term" value="F:cyclic-guanylate-specific phosphodiesterase activity"/>
    <property type="evidence" value="ECO:0007669"/>
    <property type="project" value="InterPro"/>
</dbReference>
<dbReference type="InterPro" id="IPR000160">
    <property type="entry name" value="GGDEF_dom"/>
</dbReference>
<gene>
    <name evidence="3" type="ORF">C7B43_10920</name>
</gene>
<comment type="caution">
    <text evidence="3">The sequence shown here is derived from an EMBL/GenBank/DDBJ whole genome shotgun (WGS) entry which is preliminary data.</text>
</comment>
<dbReference type="Pfam" id="PF00563">
    <property type="entry name" value="EAL"/>
    <property type="match status" value="1"/>
</dbReference>
<dbReference type="InterPro" id="IPR043128">
    <property type="entry name" value="Rev_trsase/Diguanyl_cyclase"/>
</dbReference>
<dbReference type="Gene3D" id="3.30.70.270">
    <property type="match status" value="1"/>
</dbReference>
<evidence type="ECO:0000259" key="1">
    <source>
        <dbReference type="PROSITE" id="PS50883"/>
    </source>
</evidence>
<dbReference type="InterPro" id="IPR001633">
    <property type="entry name" value="EAL_dom"/>
</dbReference>
<evidence type="ECO:0000259" key="2">
    <source>
        <dbReference type="PROSITE" id="PS50887"/>
    </source>
</evidence>
<dbReference type="PROSITE" id="PS50883">
    <property type="entry name" value="EAL"/>
    <property type="match status" value="1"/>
</dbReference>
<name>A0A2T2X076_9FIRM</name>
<organism evidence="3 4">
    <name type="scientific">Sulfobacillus benefaciens</name>
    <dbReference type="NCBI Taxonomy" id="453960"/>
    <lineage>
        <taxon>Bacteria</taxon>
        <taxon>Bacillati</taxon>
        <taxon>Bacillota</taxon>
        <taxon>Clostridia</taxon>
        <taxon>Eubacteriales</taxon>
        <taxon>Clostridiales Family XVII. Incertae Sedis</taxon>
        <taxon>Sulfobacillus</taxon>
    </lineage>
</organism>
<dbReference type="CDD" id="cd01949">
    <property type="entry name" value="GGDEF"/>
    <property type="match status" value="1"/>
</dbReference>
<dbReference type="SUPFAM" id="SSF141868">
    <property type="entry name" value="EAL domain-like"/>
    <property type="match status" value="1"/>
</dbReference>
<proteinExistence type="predicted"/>
<dbReference type="Pfam" id="PF00990">
    <property type="entry name" value="GGDEF"/>
    <property type="match status" value="1"/>
</dbReference>
<dbReference type="InterPro" id="IPR050706">
    <property type="entry name" value="Cyclic-di-GMP_PDE-like"/>
</dbReference>
<sequence length="585" mass="66006">MLSFKSTVLTQTPESGLALRFCCWSEKDAEQMAEMPWQAIMDRALAGPGAMLNRIGQTKDTVNLPSGADEAALAAVRELCERIQKNPEPQWMRLSHEPEEGTSRYARDFPSDGNFSGYWLMIAAIIDELFESQTSASVVREYLKTALKRVLLDVHVSRAQHFTDYAFRDVVTACANRLATQLQLDTLLAQKHPFVLISADLDGFKAINDTYGHAAGDDVLNTVAQRWQRLMRQSDWLGRWGGDEFVMILSNPLSTEAVVRFGNRIRQTCEEPIVLPRFGAVQVSSSYGYARYPEEGQDMAQILSVADQRLYTMKRFLACGMDPAGADAGESVKWSDRIRRALETNRIDVYYQPILRSDVNVPFQWEALVRYRDRNGEVHYPAEFLPVLPSDVVQQMDQAVLRHVFEDLSRWRLQDHRWTVAINVDPASLSSARWQADLIRLHRDFPLVQSEDITFEIQESQRVESPHLLDAFYRMQQQGYQIALDDFGTGDSTLSRLQKMPLNTIKIDSTVTRQWHSDSGRRLIQSIIGLARPMGLAVVAEGVESAAQQNVLRQWGCEAGQGWFYSAAIPAGDVAGWTFGGDSGL</sequence>